<gene>
    <name evidence="6" type="ORF">PISL3812_04131</name>
</gene>
<evidence type="ECO:0000313" key="6">
    <source>
        <dbReference type="EMBL" id="CRG87116.1"/>
    </source>
</evidence>
<dbReference type="STRING" id="28573.A0A0U1LWF1"/>
<dbReference type="Proteomes" id="UP000054383">
    <property type="component" value="Unassembled WGS sequence"/>
</dbReference>
<comment type="similarity">
    <text evidence="2 4">Belongs to the eukaryotic RPC7 RNA polymerase subunit family.</text>
</comment>
<feature type="compositionally biased region" description="Acidic residues" evidence="5">
    <location>
        <begin position="222"/>
        <end position="231"/>
    </location>
</feature>
<protein>
    <recommendedName>
        <fullName evidence="4">DNA-directed RNA polymerase III subunit</fullName>
    </recommendedName>
</protein>
<evidence type="ECO:0000256" key="4">
    <source>
        <dbReference type="PIRNR" id="PIRNR000777"/>
    </source>
</evidence>
<evidence type="ECO:0000256" key="2">
    <source>
        <dbReference type="ARBA" id="ARBA00008352"/>
    </source>
</evidence>
<feature type="compositionally biased region" description="Acidic residues" evidence="5">
    <location>
        <begin position="179"/>
        <end position="211"/>
    </location>
</feature>
<comment type="function">
    <text evidence="4">DNA-dependent RNA polymerase catalyzes the transcription of DNA into RNA using the four ribonucleoside triphosphates as substrates. Specific peripheric component of RNA polymerase III which synthesizes small RNAs, such as 5S rRNA and tRNAs.</text>
</comment>
<sequence>MSRGGMRGGARKPLPPGTELNWQKVPGELPDTAPTPLFPKYEVPKANRLEKREQAEVDYFRDLRDRFHNGPFYAVVNAASTSARQGTKERAQFDPFHGMPSYSTRYQKRKRTVPIISGREYVVNFFPREMWPIVQPNYKPDQSSATVGVRHRLGEFEDDEEGDDENDEGRSSKRQKGENDDDEPDDEDNEDNEDDEELQDDDFSEDDDEMGGDYNAEQYFDGGDDEGDGDGFGDGGGGGGDDDYY</sequence>
<feature type="compositionally biased region" description="Basic and acidic residues" evidence="5">
    <location>
        <begin position="168"/>
        <end position="178"/>
    </location>
</feature>
<organism evidence="6 7">
    <name type="scientific">Talaromyces islandicus</name>
    <name type="common">Penicillium islandicum</name>
    <dbReference type="NCBI Taxonomy" id="28573"/>
    <lineage>
        <taxon>Eukaryota</taxon>
        <taxon>Fungi</taxon>
        <taxon>Dikarya</taxon>
        <taxon>Ascomycota</taxon>
        <taxon>Pezizomycotina</taxon>
        <taxon>Eurotiomycetes</taxon>
        <taxon>Eurotiomycetidae</taxon>
        <taxon>Eurotiales</taxon>
        <taxon>Trichocomaceae</taxon>
        <taxon>Talaromyces</taxon>
        <taxon>Talaromyces sect. Islandici</taxon>
    </lineage>
</organism>
<dbReference type="PIRSF" id="PIRSF000777">
    <property type="entry name" value="RNA_polIII_C31"/>
    <property type="match status" value="1"/>
</dbReference>
<dbReference type="EMBL" id="CVMT01000003">
    <property type="protein sequence ID" value="CRG87116.1"/>
    <property type="molecule type" value="Genomic_DNA"/>
</dbReference>
<feature type="region of interest" description="Disordered" evidence="5">
    <location>
        <begin position="1"/>
        <end position="45"/>
    </location>
</feature>
<feature type="compositionally biased region" description="Acidic residues" evidence="5">
    <location>
        <begin position="156"/>
        <end position="167"/>
    </location>
</feature>
<dbReference type="PANTHER" id="PTHR15367">
    <property type="entry name" value="DNA-DIRECTED RNA POLYMERASE III"/>
    <property type="match status" value="1"/>
</dbReference>
<dbReference type="OrthoDB" id="5377312at2759"/>
<dbReference type="PANTHER" id="PTHR15367:SF2">
    <property type="entry name" value="DNA-DIRECTED RNA POLYMERASE III SUBUNIT"/>
    <property type="match status" value="1"/>
</dbReference>
<accession>A0A0U1LWF1</accession>
<keyword evidence="7" id="KW-1185">Reference proteome</keyword>
<comment type="subunit">
    <text evidence="4">Component of the RNA polymerase III (Pol III) complex.</text>
</comment>
<evidence type="ECO:0000256" key="5">
    <source>
        <dbReference type="SAM" id="MobiDB-lite"/>
    </source>
</evidence>
<proteinExistence type="inferred from homology"/>
<reference evidence="6 7" key="1">
    <citation type="submission" date="2015-04" db="EMBL/GenBank/DDBJ databases">
        <authorList>
            <person name="Syromyatnikov M.Y."/>
            <person name="Popov V.N."/>
        </authorList>
    </citation>
    <scope>NUCLEOTIDE SEQUENCE [LARGE SCALE GENOMIC DNA]</scope>
    <source>
        <strain evidence="6">WF-38-12</strain>
    </source>
</reference>
<feature type="region of interest" description="Disordered" evidence="5">
    <location>
        <begin position="154"/>
        <end position="245"/>
    </location>
</feature>
<evidence type="ECO:0000313" key="7">
    <source>
        <dbReference type="Proteomes" id="UP000054383"/>
    </source>
</evidence>
<keyword evidence="6" id="KW-0240">DNA-directed RNA polymerase</keyword>
<dbReference type="AlphaFoldDB" id="A0A0U1LWF1"/>
<comment type="subcellular location">
    <subcellularLocation>
        <location evidence="1 4">Nucleus</location>
    </subcellularLocation>
</comment>
<evidence type="ECO:0000256" key="3">
    <source>
        <dbReference type="ARBA" id="ARBA00023242"/>
    </source>
</evidence>
<dbReference type="OMA" id="ADPYENT"/>
<name>A0A0U1LWF1_TALIS</name>
<evidence type="ECO:0000256" key="1">
    <source>
        <dbReference type="ARBA" id="ARBA00004123"/>
    </source>
</evidence>
<keyword evidence="3 4" id="KW-0539">Nucleus</keyword>
<dbReference type="InterPro" id="IPR024661">
    <property type="entry name" value="RNA_pol_III_Rpc31"/>
</dbReference>
<keyword evidence="6" id="KW-0804">Transcription</keyword>
<dbReference type="GO" id="GO:0005666">
    <property type="term" value="C:RNA polymerase III complex"/>
    <property type="evidence" value="ECO:0007669"/>
    <property type="project" value="UniProtKB-UniRule"/>
</dbReference>
<dbReference type="GO" id="GO:0006383">
    <property type="term" value="P:transcription by RNA polymerase III"/>
    <property type="evidence" value="ECO:0007669"/>
    <property type="project" value="UniProtKB-UniRule"/>
</dbReference>
<dbReference type="Pfam" id="PF11705">
    <property type="entry name" value="RNA_pol_3_Rpc31"/>
    <property type="match status" value="1"/>
</dbReference>